<dbReference type="AlphaFoldDB" id="A0A2C5YYG0"/>
<feature type="region of interest" description="Disordered" evidence="1">
    <location>
        <begin position="75"/>
        <end position="95"/>
    </location>
</feature>
<evidence type="ECO:0000256" key="1">
    <source>
        <dbReference type="SAM" id="MobiDB-lite"/>
    </source>
</evidence>
<organism evidence="2 3">
    <name type="scientific">Ophiocordyceps camponoti-rufipedis</name>
    <dbReference type="NCBI Taxonomy" id="2004952"/>
    <lineage>
        <taxon>Eukaryota</taxon>
        <taxon>Fungi</taxon>
        <taxon>Dikarya</taxon>
        <taxon>Ascomycota</taxon>
        <taxon>Pezizomycotina</taxon>
        <taxon>Sordariomycetes</taxon>
        <taxon>Hypocreomycetidae</taxon>
        <taxon>Hypocreales</taxon>
        <taxon>Ophiocordycipitaceae</taxon>
        <taxon>Ophiocordyceps</taxon>
    </lineage>
</organism>
<dbReference type="EMBL" id="NJES01000423">
    <property type="protein sequence ID" value="PHH72402.1"/>
    <property type="molecule type" value="Genomic_DNA"/>
</dbReference>
<evidence type="ECO:0000313" key="3">
    <source>
        <dbReference type="Proteomes" id="UP000226431"/>
    </source>
</evidence>
<comment type="caution">
    <text evidence="2">The sequence shown here is derived from an EMBL/GenBank/DDBJ whole genome shotgun (WGS) entry which is preliminary data.</text>
</comment>
<reference evidence="2 3" key="1">
    <citation type="submission" date="2017-06" db="EMBL/GenBank/DDBJ databases">
        <title>Ant-infecting Ophiocordyceps genomes reveal a high diversity of potential behavioral manipulation genes and a possible major role for enterotoxins.</title>
        <authorList>
            <person name="De Bekker C."/>
            <person name="Evans H.C."/>
            <person name="Brachmann A."/>
            <person name="Hughes D.P."/>
        </authorList>
    </citation>
    <scope>NUCLEOTIDE SEQUENCE [LARGE SCALE GENOMIC DNA]</scope>
    <source>
        <strain evidence="2 3">Map16</strain>
    </source>
</reference>
<keyword evidence="3" id="KW-1185">Reference proteome</keyword>
<accession>A0A2C5YYG0</accession>
<name>A0A2C5YYG0_9HYPO</name>
<sequence>MPLTIANSDIQSLSADEIQRVYWPSDMCKSLCGIAFWHLWSCFNARDANAAHLSRSTAFMDDIFGEYPGYDFNSMPAKKRKSDRPTGDGNSEGHAMSCRFNSNLEESSSCDSKQQRLPPAVSTKCAVASISAPRDSRCTYLAALLVASNRGAGVTKHALSLPSPASLPSSIHSPFSILCSPPSPCPFAPRLFGTAIVRMDR</sequence>
<gene>
    <name evidence="2" type="ORF">CDD80_4563</name>
</gene>
<protein>
    <submittedName>
        <fullName evidence="2">Uncharacterized protein</fullName>
    </submittedName>
</protein>
<evidence type="ECO:0000313" key="2">
    <source>
        <dbReference type="EMBL" id="PHH72402.1"/>
    </source>
</evidence>
<proteinExistence type="predicted"/>
<dbReference type="Proteomes" id="UP000226431">
    <property type="component" value="Unassembled WGS sequence"/>
</dbReference>